<dbReference type="PANTHER" id="PTHR32305:SF15">
    <property type="entry name" value="PROTEIN RHSA-RELATED"/>
    <property type="match status" value="1"/>
</dbReference>
<keyword evidence="3" id="KW-0472">Membrane</keyword>
<name>W7J3U5_9PSEU</name>
<feature type="transmembrane region" description="Helical" evidence="3">
    <location>
        <begin position="1902"/>
        <end position="1930"/>
    </location>
</feature>
<dbReference type="Pfam" id="PF13517">
    <property type="entry name" value="FG-GAP_3"/>
    <property type="match status" value="1"/>
</dbReference>
<feature type="transmembrane region" description="Helical" evidence="3">
    <location>
        <begin position="1857"/>
        <end position="1882"/>
    </location>
</feature>
<protein>
    <submittedName>
        <fullName evidence="5">Diguanylate cyclase/phosphodiesterase (GGDEF &amp; EAL domain) with PAS/PAC sensor(S)</fullName>
    </submittedName>
</protein>
<evidence type="ECO:0000256" key="1">
    <source>
        <dbReference type="ARBA" id="ARBA00022729"/>
    </source>
</evidence>
<dbReference type="Pfam" id="PF25023">
    <property type="entry name" value="TEN_YD-shell"/>
    <property type="match status" value="1"/>
</dbReference>
<evidence type="ECO:0000313" key="6">
    <source>
        <dbReference type="Proteomes" id="UP000019277"/>
    </source>
</evidence>
<dbReference type="InterPro" id="IPR013517">
    <property type="entry name" value="FG-GAP"/>
</dbReference>
<dbReference type="EMBL" id="AYXG01000144">
    <property type="protein sequence ID" value="EWC60804.1"/>
    <property type="molecule type" value="Genomic_DNA"/>
</dbReference>
<evidence type="ECO:0000313" key="5">
    <source>
        <dbReference type="EMBL" id="EWC60804.1"/>
    </source>
</evidence>
<evidence type="ECO:0000259" key="4">
    <source>
        <dbReference type="Pfam" id="PF25023"/>
    </source>
</evidence>
<dbReference type="SUPFAM" id="SSF69318">
    <property type="entry name" value="Integrin alpha N-terminal domain"/>
    <property type="match status" value="2"/>
</dbReference>
<dbReference type="Gene3D" id="2.180.10.10">
    <property type="entry name" value="RHS repeat-associated core"/>
    <property type="match status" value="2"/>
</dbReference>
<organism evidence="5 6">
    <name type="scientific">Actinokineospora spheciospongiae</name>
    <dbReference type="NCBI Taxonomy" id="909613"/>
    <lineage>
        <taxon>Bacteria</taxon>
        <taxon>Bacillati</taxon>
        <taxon>Actinomycetota</taxon>
        <taxon>Actinomycetes</taxon>
        <taxon>Pseudonocardiales</taxon>
        <taxon>Pseudonocardiaceae</taxon>
        <taxon>Actinokineospora</taxon>
    </lineage>
</organism>
<dbReference type="Proteomes" id="UP000019277">
    <property type="component" value="Unassembled WGS sequence"/>
</dbReference>
<feature type="transmembrane region" description="Helical" evidence="3">
    <location>
        <begin position="1830"/>
        <end position="1850"/>
    </location>
</feature>
<proteinExistence type="predicted"/>
<dbReference type="Gene3D" id="2.40.128.340">
    <property type="match status" value="1"/>
</dbReference>
<keyword evidence="3" id="KW-0812">Transmembrane</keyword>
<accession>W7J3U5</accession>
<dbReference type="RefSeq" id="WP_035284556.1">
    <property type="nucleotide sequence ID" value="NZ_AYXG01000144.1"/>
</dbReference>
<dbReference type="NCBIfam" id="TIGR03696">
    <property type="entry name" value="Rhs_assc_core"/>
    <property type="match status" value="1"/>
</dbReference>
<keyword evidence="2" id="KW-0677">Repeat</keyword>
<keyword evidence="1" id="KW-0732">Signal</keyword>
<dbReference type="InterPro" id="IPR028994">
    <property type="entry name" value="Integrin_alpha_N"/>
</dbReference>
<dbReference type="PANTHER" id="PTHR32305">
    <property type="match status" value="1"/>
</dbReference>
<dbReference type="InterPro" id="IPR022385">
    <property type="entry name" value="Rhs_assc_core"/>
</dbReference>
<dbReference type="eggNOG" id="COG3209">
    <property type="taxonomic scope" value="Bacteria"/>
</dbReference>
<sequence>MSRTLEAPGRAEVEQAGGECATGLRCGTFEVDAGGQATYRLAIAVPPGINGAQPDLALVYGHHRRNGALGVGWDLAGRSAISRVKATCAVDGFTGAVTFGPDDRFALDGRRLVAVDGAYHAPGAVYGTELGDHSRVVAGDTPAEGFRVTTRSGAVHHYGSTPQSQVLAGAHVCVWALSSTEDLDGNRVEYTYSPAASGSRYLSRIAYTARADGTAANRFVDFTYEPRPDPITEAVGGHLLTTELRLARITVSVAGEVVRTWDLAYGVSAASGLSVLTSATESGAAADGSPALPGTAFTWRDSALPRFAVGEPCWIGPDVPGVPDVTVVSVTGSGRTDLARFWTDEDGNLGVSTWLATAAGTFTHGHDDVLGAFPPRHHVLAADLDGNGRTDLVVAYADGPRQRLRFAVFLATGTGFAAAGEPFDTGTAWDATHLAFFAMDVSGDGRTDIVQAYSSPDPERGEVFALRTHRSEYGTGGTFSAATTSVTGDPARLPGLLGCWPMDVDGNGVVDLVRAWRDGDDRIAVAGYVSVCAAGGGVSFGRVVHSSLPGHAGAAQVALLPVDVNGDGVQDLLQVWEEPGRDSVTSHLSVLVSTGAGAFTRGADAEFPGLALSDGAVFAADLNGNATTAVVWQGRTADEIVFTPFVASPSGVYRRLPSFSGGPVGVGADRSVFLPVDVNGDGRADLVRLDALGEGAVRATPYLSAGAPLDVITGITTPLGERVTIDYAPLSDPEVYEVSRTPRFPDATALRHPGPLTPTVGPVQRVLGSALYVVSAHERSTDPGRNRFPLTDRRRSTYRDAALDLTGRGWLGFASRTVLDVGTGLRTTTAYRQDFPFTGRVAEVRVEAVPVPGGDPRVPPGSPPLLLSTSTCAYDSRTTGPVVEVLLTSTLESHYDYGADRFDRAYAHRFGYDEFGNRTLDADLGQVDPAGVPVRPGEAVYRHRLYDNVTTPTGWSLGHLRYDKLTANADDPDTTAFVEGDHSLRRYDLAPGTHHVVSAGGWDDTSGAFLRTAYEYDRFGNRVAETPPGGRTTRHDYDPDHHTYPMRTVHPPDDHGVSLVEWFGHDPRFGARIAHVDANGQVSVEALDAFGRPALRQVPVDPGTTDPNAVPACVTGTGELRRRLRAAPVVTVERTTRRSRAGGEQVVVVEALQAFPTDVGRSWATTRTLVDGRDLTRRTERETGQRRGAVVELTDHDARGRPVRRSLPFFATDPVPASVTTRYDVLGRRIGHDVPTDAGTSSTTWYHGPRGVVTETTADAVRRLVHRRYAGTDRVRLVVADPDGLAARTAFGFDPLGRPVRAVDPPTATTPTGVATTITRDSLGRRGTYDCPDLNPVPAPGRVAVRHRYDPATGLPAGETDAAGGTTEHTHDHLRRVVGTRLSDGRTIEYAYDLADTPYGLGRLCGVLVRDAQGAVQSRREFAHDRRGDVVRTTLTVAGERAPFTTERVFDPQRRVVRRTLPDGAVATATYAGTRLVEQALGGARVSRPLADHDAFGLPTTVRHGTGSTTTTTRSPAGALVAERIDGAGGRVLDLRYTRDRLGRTTAVDDVLDPDRSTAYGYHDQRLVRFSAGADALYEYDQSGNVRGKDGVSYDYHAHFARSGTRDGDAVYRAAQDACGRTATREWDGTRLAFAYDGLGALREVREVDGPPVLTVLTDHRGHALRRTARDGAVEVVVDDDYRVLRDPGGAEVVERYLLDGSGAVALVTGAAGVETTTYFHRDPKGSTTHVLDQAGAVLARVSYDPYGRWRQEVGAALPGRAYENRRWLPDVGLYDFGGRYYDPERGRFLTPDPGPGTSDPLRADALNRFAFELDDPVDRVDPSGYSTDWIGGLVLGAVLVVGGVAVIASGGALGPAVALVASTAVAEIATGVVVTLGYAALSAGLSAASYSLGHTKVSGGRFWAGLAVNAAVGAVAGAATAGLGTALYAGVTAALLRTAASQWAADLAGVGAYAAYGAITGATNGVLLQLTANGVDRDIVGLDVGLADGLGESALWGGIAGGIAGATGAALQAGGGRYQRWRFPRQGNAPRELSWDEIGVQGSTNLVANTLWMGTASVYELYRSLVPQPWHLFS</sequence>
<dbReference type="OrthoDB" id="4981820at2"/>
<keyword evidence="3" id="KW-1133">Transmembrane helix</keyword>
<reference evidence="5 6" key="1">
    <citation type="journal article" date="2014" name="Genome Announc.">
        <title>Draft Genome Sequence of the Antitrypanosomally Active Sponge-Associated Bacterium Actinokineospora sp. Strain EG49.</title>
        <authorList>
            <person name="Harjes J."/>
            <person name="Ryu T."/>
            <person name="Abdelmohsen U.R."/>
            <person name="Moitinho-Silva L."/>
            <person name="Horn H."/>
            <person name="Ravasi T."/>
            <person name="Hentschel U."/>
        </authorList>
    </citation>
    <scope>NUCLEOTIDE SEQUENCE [LARGE SCALE GENOMIC DNA]</scope>
    <source>
        <strain evidence="5 6">EG49</strain>
    </source>
</reference>
<gene>
    <name evidence="5" type="ORF">UO65_3903</name>
</gene>
<evidence type="ECO:0000256" key="2">
    <source>
        <dbReference type="ARBA" id="ARBA00022737"/>
    </source>
</evidence>
<comment type="caution">
    <text evidence="5">The sequence shown here is derived from an EMBL/GenBank/DDBJ whole genome shotgun (WGS) entry which is preliminary data.</text>
</comment>
<evidence type="ECO:0000256" key="3">
    <source>
        <dbReference type="SAM" id="Phobius"/>
    </source>
</evidence>
<dbReference type="InterPro" id="IPR050708">
    <property type="entry name" value="T6SS_VgrG/RHS"/>
</dbReference>
<dbReference type="STRING" id="909613.UO65_3903"/>
<dbReference type="InterPro" id="IPR056823">
    <property type="entry name" value="TEN-like_YD-shell"/>
</dbReference>
<feature type="domain" description="Teneurin-like YD-shell" evidence="4">
    <location>
        <begin position="1525"/>
        <end position="1793"/>
    </location>
</feature>
<keyword evidence="6" id="KW-1185">Reference proteome</keyword>